<dbReference type="EMBL" id="CVMV01000143">
    <property type="protein sequence ID" value="CRG98215.1"/>
    <property type="molecule type" value="Genomic_DNA"/>
</dbReference>
<evidence type="ECO:0000256" key="1">
    <source>
        <dbReference type="SAM" id="Coils"/>
    </source>
</evidence>
<feature type="coiled-coil region" evidence="1">
    <location>
        <begin position="1288"/>
        <end position="1338"/>
    </location>
</feature>
<feature type="coiled-coil region" evidence="1">
    <location>
        <begin position="2336"/>
        <end position="2370"/>
    </location>
</feature>
<evidence type="ECO:0000256" key="2">
    <source>
        <dbReference type="SAM" id="Phobius"/>
    </source>
</evidence>
<feature type="coiled-coil region" evidence="1">
    <location>
        <begin position="536"/>
        <end position="695"/>
    </location>
</feature>
<dbReference type="OrthoDB" id="385684at2759"/>
<feature type="transmembrane region" description="Helical" evidence="2">
    <location>
        <begin position="2520"/>
        <end position="2539"/>
    </location>
</feature>
<feature type="coiled-coil region" evidence="1">
    <location>
        <begin position="958"/>
        <end position="1031"/>
    </location>
</feature>
<dbReference type="GeneID" id="39729179"/>
<feature type="coiled-coil region" evidence="1">
    <location>
        <begin position="1369"/>
        <end position="1417"/>
    </location>
</feature>
<feature type="signal peptide" evidence="3">
    <location>
        <begin position="1"/>
        <end position="23"/>
    </location>
</feature>
<organism evidence="4 5">
    <name type="scientific">Plasmodium gallinaceum</name>
    <dbReference type="NCBI Taxonomy" id="5849"/>
    <lineage>
        <taxon>Eukaryota</taxon>
        <taxon>Sar</taxon>
        <taxon>Alveolata</taxon>
        <taxon>Apicomplexa</taxon>
        <taxon>Aconoidasida</taxon>
        <taxon>Haemosporida</taxon>
        <taxon>Plasmodiidae</taxon>
        <taxon>Plasmodium</taxon>
        <taxon>Plasmodium (Haemamoeba)</taxon>
    </lineage>
</organism>
<feature type="chain" id="PRO_5012972612" evidence="3">
    <location>
        <begin position="24"/>
        <end position="2583"/>
    </location>
</feature>
<feature type="coiled-coil region" evidence="1">
    <location>
        <begin position="1978"/>
        <end position="2012"/>
    </location>
</feature>
<keyword evidence="2" id="KW-1133">Transmembrane helix</keyword>
<keyword evidence="3" id="KW-0732">Signal</keyword>
<dbReference type="VEuPathDB" id="PlasmoDB:PGAL8A_00065400"/>
<protein>
    <submittedName>
        <fullName evidence="4">Reticulocyte binding protein, putative</fullName>
    </submittedName>
</protein>
<keyword evidence="2" id="KW-0812">Transmembrane</keyword>
<proteinExistence type="predicted"/>
<feature type="coiled-coil region" evidence="1">
    <location>
        <begin position="2447"/>
        <end position="2490"/>
    </location>
</feature>
<dbReference type="OMA" id="VINQAEN"/>
<keyword evidence="1" id="KW-0175">Coiled coil</keyword>
<name>A0A1J1H405_PLAGA</name>
<comment type="caution">
    <text evidence="4">The sequence shown here is derived from an EMBL/GenBank/DDBJ whole genome shotgun (WGS) entry which is preliminary data.</text>
</comment>
<feature type="coiled-coil region" evidence="1">
    <location>
        <begin position="1792"/>
        <end position="1829"/>
    </location>
</feature>
<keyword evidence="5" id="KW-1185">Reference proteome</keyword>
<dbReference type="RefSeq" id="XP_028531012.1">
    <property type="nucleotide sequence ID" value="XM_028674684.1"/>
</dbReference>
<dbReference type="Proteomes" id="UP000220797">
    <property type="component" value="Unassembled WGS sequence"/>
</dbReference>
<feature type="coiled-coil region" evidence="1">
    <location>
        <begin position="1644"/>
        <end position="1731"/>
    </location>
</feature>
<evidence type="ECO:0000256" key="3">
    <source>
        <dbReference type="SAM" id="SignalP"/>
    </source>
</evidence>
<keyword evidence="2" id="KW-0472">Membrane</keyword>
<feature type="coiled-coil region" evidence="1">
    <location>
        <begin position="1200"/>
        <end position="1234"/>
    </location>
</feature>
<evidence type="ECO:0000313" key="4">
    <source>
        <dbReference type="EMBL" id="CRG98215.1"/>
    </source>
</evidence>
<sequence length="2583" mass="304225">MGKIKISIVYLILVFVFLDLYYEEKVKVVSTMCKSDMKKLSSVSNLVEKKSLNEYNMKEKKKSEISIPSNQNNYNKKTVKLKNEDKKTSYLYKQPIILKNYNTTTYPLYIISKDKNIPYISRKYIFNEGKQNILGNISHSFFEMKAKNSIDTELLNSYKSLITEINEKYNRGKDRYIVSFSYLEMEHYFKEEDNTKKKYTTDIIPSINNIKEKIEKYISYCEKSKDELIKGMNKLEELVENSQEGNMFTEKCNEFKSKIEEIKSTLITDYNNIEQENWRIYHNIDSLLCQKYCNGTMCNNVKSVYESAIEFYYNKIKVKVEEFEFLKELDDFMKNDSKLSKILDKNFYHKHYKFSLKLLLDEIKDILEVHTENQKVLSNNMKSFTSVKEELSSFKFYNYNITQTVTFPPFAYHALIITGDWDKTLKSNFYEKKEAIHNLYDKIKKELGEEINSLVYPAEVESNIEQIVSNVQKILSNVNNITSENCEVIEGLPYKYSDPKISTTKSELNNLCTKLDTHNTDLKSKLGINNEKHNSIKTQKSQIKTLKESLKVDENQLLNDITDDVISTKERIEKIITSANEELEELKRKNNELNGLKSEIDKLITQVQAKSKELKELERKEEEAIKENVKNIESYLEQIEEKMNKLKTLMDLKDSENEDLKIIEKVIDASSCDNKEKYTAEREEAKGKRESALASLFDSKKIEKAYIEIPSYVSEKKKLNYKIYDLNKINDLLKEVKQKSSEIDNIVKESSTIMNDKIIPAENYLTQIRNNIITESIEDLYSKMENSYQNFNIILGSINENLINYEQKVEILKTCENDITKRKCEFMEKLIEEDSDSLKGKDSSQDTLNLKDVIKEKKNLISTKISDGRDITYNFKKQFELYSKIEKFYNILQNDEVSNKLKNLKTTIQELNADGKLNEHQERYNSATHSIDDSIKKVELSKKIIETVKVLNKIINGCNRNEESIEHLKGKLKESDENISREISSINDDNLIEGNVKERLLSKLNEKKKIVEDKIKEVDEVEKKLKVFLQNSVSFKETIGNIPTEENLKIHSKDISGKKENLESITNTISSLKVGTTTINLDVDSLINSQNNEIADLVYNLIVRLDQDINSKVETSLGTLEVTKKSFEEYKYEKDIKNIYNDTNKVTLSSISQNFDVFKGNISMYEKKFVEIKTESKNDIDESDNIKKINENFNEKRINMKKKYEKMKTILEKLNTLEADQLELLKNINEKKLEYKKTLVYDSIDQITYIKRKGEEEIAEIDLCKGKIEQLETKIPDDEECGLDNFNYEEYAKNSKRNQEEINKSEQEVSILKESISNSQKEEEIDSIQIKVEQKLKDVLKEKSNIDNTSKIIKHMEKLLMLTKFSIVMDDLQSNSQNVKEEEEKAKTQLTESGIAKDKIMEDYKNAEELRDLLINQLDDSSIDRRIEEIRLIKSKIASYIKTIYGFLRESEKHKVAALLYFKNTLRGKGKIEYLKNHDSEGKEINEQVLKDVEKYVHDSQTYSNMADKDSEETSKNYELSLEYGKKMDNLFKNSLLIAEKNKVKMRKSVAGDIFAEIQNDYYNNKNFLEILINKLIILKQENAHMEKQEDANNEKSLREFYRIEITRTKASNTLIDTEEIKNRILGIINAAEIEMKSISVVSERSYEDVLDELKMEQDNLKNVSRILREFENKKKHLKIELNKFKDIETKVNNMEAEMKIYKTSFEEGILLQIKKIADEEKKNIELLKESIKLTIDTSINFLKDSVLGADGIIEKFENPQKKLNEMYDSFDKSYKEIEKDALSILDSSNTYSDVKDKKEKAKVEKEKLKELNKEIKILLNNIRDIKINETLKLILYMKGQLDEVKKIAHEEYLYMEEYTKEIKKNIENIKKSKCVNIALEELINAKNKGSQFNQRKLKHDTYRDKAYSILNEIFKASEFINMSLETIWSLEGFKEIKDIEGIILGIQKDSADINNKEKENEENIMNMKNIYEQIKVRDKIKKKIGDTKNEIDKLLRNAQNSLEKYREIRELNFDETEYYEILKNSKDYTNFKKLINSYYEKYNQIGIEENTDSIITELNKYKNSLNDMDELIEISDIEYFTTNILEKVKDDINTITNKIVHINNSILGFNASFCELLELRRNCKLYFLSLIVTSINNAISKDKIIIEKNKKNVSSCVEYVLNNYNYINNDIYTTNKCLSRNFVSFYGSNNVENLNKLSENFKIKKRDVIKKMGDLENAFLDVNEKKNSNLIDEYMQEVKYLYKEFKRERINLKNIFKKINEIELKDLRDTVKKFFDIAESYEDTTEYKKEKILYIKNELKEIEDFIKKGNQELLRIGDMHSEEKTQKVNEIYENIMNEFIKVKELENDNNNENNQLDNHENQISHLIERTNCLFKFLELYQYNNDHYILQEEDIKIENEVNNYLKNLKIWIKESMRIFENIKISIDENKKFIHENMNIILSIYDIINNINNIKKNYQQEVDEKKVTNNIKKQVNEIKEIKDNNVIINNNTNFQYNERSHNREDNSEIWYGRIYITKIKLTETLVVLLLFCSGIILFLFKKKKNNKDNKDDCNKNEINLTYERSFRNTRNIDRKEEYIEASFV</sequence>
<accession>A0A1J1H405</accession>
<evidence type="ECO:0000313" key="5">
    <source>
        <dbReference type="Proteomes" id="UP000220797"/>
    </source>
</evidence>
<reference evidence="4" key="1">
    <citation type="submission" date="2015-04" db="EMBL/GenBank/DDBJ databases">
        <authorList>
            <consortium name="Pathogen Informatics"/>
        </authorList>
    </citation>
    <scope>NUCLEOTIDE SEQUENCE [LARGE SCALE GENOMIC DNA]</scope>
    <source>
        <strain evidence="4">8A</strain>
    </source>
</reference>
<gene>
    <name evidence="4" type="ORF">PGAL8A_00065400</name>
</gene>